<gene>
    <name evidence="1" type="ORF">METZ01_LOCUS473460</name>
</gene>
<name>A0A383BK77_9ZZZZ</name>
<feature type="non-terminal residue" evidence="1">
    <location>
        <position position="1"/>
    </location>
</feature>
<dbReference type="EMBL" id="UINC01201319">
    <property type="protein sequence ID" value="SVE20606.1"/>
    <property type="molecule type" value="Genomic_DNA"/>
</dbReference>
<accession>A0A383BK77</accession>
<reference evidence="1" key="1">
    <citation type="submission" date="2018-05" db="EMBL/GenBank/DDBJ databases">
        <authorList>
            <person name="Lanie J.A."/>
            <person name="Ng W.-L."/>
            <person name="Kazmierczak K.M."/>
            <person name="Andrzejewski T.M."/>
            <person name="Davidsen T.M."/>
            <person name="Wayne K.J."/>
            <person name="Tettelin H."/>
            <person name="Glass J.I."/>
            <person name="Rusch D."/>
            <person name="Podicherti R."/>
            <person name="Tsui H.-C.T."/>
            <person name="Winkler M.E."/>
        </authorList>
    </citation>
    <scope>NUCLEOTIDE SEQUENCE</scope>
</reference>
<organism evidence="1">
    <name type="scientific">marine metagenome</name>
    <dbReference type="NCBI Taxonomy" id="408172"/>
    <lineage>
        <taxon>unclassified sequences</taxon>
        <taxon>metagenomes</taxon>
        <taxon>ecological metagenomes</taxon>
    </lineage>
</organism>
<proteinExistence type="predicted"/>
<sequence>KIANADGAPARVVAIDLESLQDGKAN</sequence>
<evidence type="ECO:0000313" key="1">
    <source>
        <dbReference type="EMBL" id="SVE20606.1"/>
    </source>
</evidence>
<protein>
    <submittedName>
        <fullName evidence="1">Uncharacterized protein</fullName>
    </submittedName>
</protein>
<dbReference type="AlphaFoldDB" id="A0A383BK77"/>